<dbReference type="AlphaFoldDB" id="V5IFJ3"/>
<accession>V5IFJ3</accession>
<name>V5IFJ3_IXORI</name>
<dbReference type="InterPro" id="IPR036236">
    <property type="entry name" value="Znf_C2H2_sf"/>
</dbReference>
<feature type="compositionally biased region" description="Low complexity" evidence="15">
    <location>
        <begin position="136"/>
        <end position="151"/>
    </location>
</feature>
<evidence type="ECO:0000256" key="4">
    <source>
        <dbReference type="ARBA" id="ARBA00022454"/>
    </source>
</evidence>
<keyword evidence="11" id="KW-0175">Coiled coil</keyword>
<dbReference type="GO" id="GO:0003676">
    <property type="term" value="F:nucleic acid binding"/>
    <property type="evidence" value="ECO:0007669"/>
    <property type="project" value="InterPro"/>
</dbReference>
<protein>
    <recommendedName>
        <fullName evidence="3">Zinc finger protein 830</fullName>
    </recommendedName>
    <alternativeName>
        <fullName evidence="14">Coiled-coil domain-containing protein 16</fullName>
    </alternativeName>
</protein>
<feature type="region of interest" description="Disordered" evidence="15">
    <location>
        <begin position="284"/>
        <end position="306"/>
    </location>
</feature>
<proteinExistence type="evidence at transcript level"/>
<organism evidence="17">
    <name type="scientific">Ixodes ricinus</name>
    <name type="common">Common tick</name>
    <name type="synonym">Acarus ricinus</name>
    <dbReference type="NCBI Taxonomy" id="34613"/>
    <lineage>
        <taxon>Eukaryota</taxon>
        <taxon>Metazoa</taxon>
        <taxon>Ecdysozoa</taxon>
        <taxon>Arthropoda</taxon>
        <taxon>Chelicerata</taxon>
        <taxon>Arachnida</taxon>
        <taxon>Acari</taxon>
        <taxon>Parasitiformes</taxon>
        <taxon>Ixodida</taxon>
        <taxon>Ixodoidea</taxon>
        <taxon>Ixodidae</taxon>
        <taxon>Ixodinae</taxon>
        <taxon>Ixodes</taxon>
    </lineage>
</organism>
<reference evidence="17" key="1">
    <citation type="journal article" date="2015" name="Sci. Rep.">
        <title>Tissue- and time-dependent transcription in Ixodes ricinus salivary glands and midguts when blood feeding on the vertebrate host.</title>
        <authorList>
            <person name="Kotsyfakis M."/>
            <person name="Schwarz A."/>
            <person name="Erhart J."/>
            <person name="Ribeiro J.M."/>
        </authorList>
    </citation>
    <scope>NUCLEOTIDE SEQUENCE</scope>
    <source>
        <tissue evidence="17">Salivary gland and midgut</tissue>
    </source>
</reference>
<dbReference type="GO" id="GO:0044773">
    <property type="term" value="P:mitotic DNA damage checkpoint signaling"/>
    <property type="evidence" value="ECO:0007669"/>
    <property type="project" value="TreeGrafter"/>
</dbReference>
<dbReference type="InterPro" id="IPR059039">
    <property type="entry name" value="ZNF380_CC"/>
</dbReference>
<evidence type="ECO:0000256" key="12">
    <source>
        <dbReference type="ARBA" id="ARBA00023242"/>
    </source>
</evidence>
<sequence>MAAPGLRKKVVSKDDLKRLMRERKEALTQSSKKITSPYAKYNSIGQLMCTVCALHIKSEALWAPHILGKAHKQNLQDLQDTLKARQTQGESSTTKRGNDRFEATHKDGPHTGENSSVYVNRESPPHKRAKESSLISGNSSDDGMDVGDSSSVPKQGPTEKSGSVLPSDFFEVPMAPPKQVLPNSTSVPKSQCPEKKRKAAEALPEGFFDDPVLDAKARNVEYKDPIEEEWEKFQKEIAEETNVSEAIMAEDVEESKVERDIEEIDEQIHNWQRVEQLQQRKDELMKNEANAMEQNDNSDSDIDEQQFDEYLSWRAKGVWKQ</sequence>
<dbReference type="Pfam" id="PF23406">
    <property type="entry name" value="ZNF380_CC"/>
    <property type="match status" value="1"/>
</dbReference>
<comment type="subcellular location">
    <subcellularLocation>
        <location evidence="1">Chromosome</location>
    </subcellularLocation>
    <subcellularLocation>
        <location evidence="2">Nucleus speckle</location>
    </subcellularLocation>
</comment>
<evidence type="ECO:0000256" key="8">
    <source>
        <dbReference type="ARBA" id="ARBA00022771"/>
    </source>
</evidence>
<feature type="region of interest" description="Disordered" evidence="15">
    <location>
        <begin position="83"/>
        <end position="203"/>
    </location>
</feature>
<keyword evidence="5" id="KW-0217">Developmental protein</keyword>
<keyword evidence="4" id="KW-0158">Chromosome</keyword>
<dbReference type="PANTHER" id="PTHR13278">
    <property type="entry name" value="ZINC FINGER PROTEIN 830"/>
    <property type="match status" value="1"/>
</dbReference>
<feature type="compositionally biased region" description="Acidic residues" evidence="15">
    <location>
        <begin position="296"/>
        <end position="306"/>
    </location>
</feature>
<evidence type="ECO:0000256" key="11">
    <source>
        <dbReference type="ARBA" id="ARBA00023054"/>
    </source>
</evidence>
<evidence type="ECO:0000313" key="17">
    <source>
        <dbReference type="EMBL" id="JAB76131.1"/>
    </source>
</evidence>
<feature type="compositionally biased region" description="Basic and acidic residues" evidence="15">
    <location>
        <begin position="96"/>
        <end position="110"/>
    </location>
</feature>
<keyword evidence="10" id="KW-0862">Zinc</keyword>
<evidence type="ECO:0000256" key="2">
    <source>
        <dbReference type="ARBA" id="ARBA00004324"/>
    </source>
</evidence>
<evidence type="ECO:0000256" key="7">
    <source>
        <dbReference type="ARBA" id="ARBA00022723"/>
    </source>
</evidence>
<keyword evidence="12" id="KW-0539">Nucleus</keyword>
<keyword evidence="9" id="KW-0498">Mitosis</keyword>
<dbReference type="PANTHER" id="PTHR13278:SF0">
    <property type="entry name" value="ZINC FINGER PROTEIN 830"/>
    <property type="match status" value="1"/>
</dbReference>
<evidence type="ECO:0000256" key="5">
    <source>
        <dbReference type="ARBA" id="ARBA00022473"/>
    </source>
</evidence>
<keyword evidence="7" id="KW-0479">Metal-binding</keyword>
<keyword evidence="6" id="KW-0132">Cell division</keyword>
<keyword evidence="8" id="KW-0863">Zinc-finger</keyword>
<evidence type="ECO:0000256" key="15">
    <source>
        <dbReference type="SAM" id="MobiDB-lite"/>
    </source>
</evidence>
<evidence type="ECO:0000256" key="9">
    <source>
        <dbReference type="ARBA" id="ARBA00022776"/>
    </source>
</evidence>
<evidence type="ECO:0000256" key="1">
    <source>
        <dbReference type="ARBA" id="ARBA00004286"/>
    </source>
</evidence>
<evidence type="ECO:0000259" key="16">
    <source>
        <dbReference type="Pfam" id="PF23406"/>
    </source>
</evidence>
<dbReference type="GO" id="GO:0033260">
    <property type="term" value="P:nuclear DNA replication"/>
    <property type="evidence" value="ECO:0007669"/>
    <property type="project" value="TreeGrafter"/>
</dbReference>
<evidence type="ECO:0000256" key="6">
    <source>
        <dbReference type="ARBA" id="ARBA00022618"/>
    </source>
</evidence>
<evidence type="ECO:0000256" key="13">
    <source>
        <dbReference type="ARBA" id="ARBA00023306"/>
    </source>
</evidence>
<evidence type="ECO:0000256" key="10">
    <source>
        <dbReference type="ARBA" id="ARBA00022833"/>
    </source>
</evidence>
<feature type="domain" description="ZNF380 coiled-coil" evidence="16">
    <location>
        <begin position="203"/>
        <end position="283"/>
    </location>
</feature>
<evidence type="ECO:0000256" key="14">
    <source>
        <dbReference type="ARBA" id="ARBA00030672"/>
    </source>
</evidence>
<dbReference type="GO" id="GO:0008270">
    <property type="term" value="F:zinc ion binding"/>
    <property type="evidence" value="ECO:0007669"/>
    <property type="project" value="UniProtKB-KW"/>
</dbReference>
<feature type="compositionally biased region" description="Polar residues" evidence="15">
    <location>
        <begin position="83"/>
        <end position="95"/>
    </location>
</feature>
<dbReference type="GO" id="GO:0033314">
    <property type="term" value="P:mitotic DNA replication checkpoint signaling"/>
    <property type="evidence" value="ECO:0007669"/>
    <property type="project" value="TreeGrafter"/>
</dbReference>
<dbReference type="EMBL" id="GANP01008337">
    <property type="protein sequence ID" value="JAB76131.1"/>
    <property type="molecule type" value="mRNA"/>
</dbReference>
<dbReference type="InterPro" id="IPR040050">
    <property type="entry name" value="ZNF830-like"/>
</dbReference>
<dbReference type="GO" id="GO:0005681">
    <property type="term" value="C:spliceosomal complex"/>
    <property type="evidence" value="ECO:0007669"/>
    <property type="project" value="InterPro"/>
</dbReference>
<dbReference type="SUPFAM" id="SSF57667">
    <property type="entry name" value="beta-beta-alpha zinc fingers"/>
    <property type="match status" value="1"/>
</dbReference>
<evidence type="ECO:0000256" key="3">
    <source>
        <dbReference type="ARBA" id="ARBA00017358"/>
    </source>
</evidence>
<keyword evidence="13" id="KW-0131">Cell cycle</keyword>